<protein>
    <submittedName>
        <fullName evidence="2">Uncharacterized protein</fullName>
    </submittedName>
</protein>
<organism evidence="2 3">
    <name type="scientific">Fasciolopsis buskii</name>
    <dbReference type="NCBI Taxonomy" id="27845"/>
    <lineage>
        <taxon>Eukaryota</taxon>
        <taxon>Metazoa</taxon>
        <taxon>Spiralia</taxon>
        <taxon>Lophotrochozoa</taxon>
        <taxon>Platyhelminthes</taxon>
        <taxon>Trematoda</taxon>
        <taxon>Digenea</taxon>
        <taxon>Plagiorchiida</taxon>
        <taxon>Echinostomata</taxon>
        <taxon>Echinostomatoidea</taxon>
        <taxon>Fasciolidae</taxon>
        <taxon>Fasciolopsis</taxon>
    </lineage>
</organism>
<sequence length="284" mass="30867">MPQGSARKLPETLEECQATSSVGETRPSCHFLPKWLENIEQFNPSLSESDGGYRSAAAEFPKRPRSSEVDIAATFDEPIYDVVPCSDDSSTDELVDKNEKFLQRSEPTIAVVPVIAVCTRLCTVGINCNATLPCLNLINLDVRTVDNVLPAQRPSLSSLLTDDRSFKPVHLPTTEDASLDSINSIVEDSLHAPIDSDQNSAHTGCSVVSMERPNSIRLDPTVNQNSLSPRLMPKQVTTANMVLITPSSPTKSTESPIINIRSVPVTGRQDANVRFHSTLSILAA</sequence>
<dbReference type="Proteomes" id="UP000728185">
    <property type="component" value="Unassembled WGS sequence"/>
</dbReference>
<evidence type="ECO:0000313" key="3">
    <source>
        <dbReference type="Proteomes" id="UP000728185"/>
    </source>
</evidence>
<accession>A0A8E0RXW9</accession>
<dbReference type="EMBL" id="LUCM01002924">
    <property type="protein sequence ID" value="KAA0196597.1"/>
    <property type="molecule type" value="Genomic_DNA"/>
</dbReference>
<keyword evidence="3" id="KW-1185">Reference proteome</keyword>
<name>A0A8E0RXW9_9TREM</name>
<feature type="region of interest" description="Disordered" evidence="1">
    <location>
        <begin position="1"/>
        <end position="25"/>
    </location>
</feature>
<dbReference type="AlphaFoldDB" id="A0A8E0RXW9"/>
<comment type="caution">
    <text evidence="2">The sequence shown here is derived from an EMBL/GenBank/DDBJ whole genome shotgun (WGS) entry which is preliminary data.</text>
</comment>
<gene>
    <name evidence="2" type="ORF">FBUS_07827</name>
</gene>
<reference evidence="2" key="1">
    <citation type="submission" date="2019-05" db="EMBL/GenBank/DDBJ databases">
        <title>Annotation for the trematode Fasciolopsis buski.</title>
        <authorList>
            <person name="Choi Y.-J."/>
        </authorList>
    </citation>
    <scope>NUCLEOTIDE SEQUENCE</scope>
    <source>
        <strain evidence="2">HT</strain>
        <tissue evidence="2">Whole worm</tissue>
    </source>
</reference>
<evidence type="ECO:0000256" key="1">
    <source>
        <dbReference type="SAM" id="MobiDB-lite"/>
    </source>
</evidence>
<dbReference type="OrthoDB" id="10527787at2759"/>
<proteinExistence type="predicted"/>
<evidence type="ECO:0000313" key="2">
    <source>
        <dbReference type="EMBL" id="KAA0196597.1"/>
    </source>
</evidence>